<protein>
    <submittedName>
        <fullName evidence="1">Uncharacterized protein</fullName>
    </submittedName>
</protein>
<proteinExistence type="predicted"/>
<evidence type="ECO:0000313" key="2">
    <source>
        <dbReference type="Proteomes" id="UP000823775"/>
    </source>
</evidence>
<dbReference type="EMBL" id="JACEIK010004812">
    <property type="protein sequence ID" value="MCD9646477.1"/>
    <property type="molecule type" value="Genomic_DNA"/>
</dbReference>
<name>A0ABS8VJS3_DATST</name>
<evidence type="ECO:0000313" key="1">
    <source>
        <dbReference type="EMBL" id="MCD9646477.1"/>
    </source>
</evidence>
<gene>
    <name evidence="1" type="ORF">HAX54_036348</name>
</gene>
<reference evidence="1 2" key="1">
    <citation type="journal article" date="2021" name="BMC Genomics">
        <title>Datura genome reveals duplications of psychoactive alkaloid biosynthetic genes and high mutation rate following tissue culture.</title>
        <authorList>
            <person name="Rajewski A."/>
            <person name="Carter-House D."/>
            <person name="Stajich J."/>
            <person name="Litt A."/>
        </authorList>
    </citation>
    <scope>NUCLEOTIDE SEQUENCE [LARGE SCALE GENOMIC DNA]</scope>
    <source>
        <strain evidence="1">AR-01</strain>
    </source>
</reference>
<sequence>MNTSCDGSSGHIRCLLPLALVSESVDFVEPVSKTAASDLTAFMLLHPMNRKQVIATQEENMGTICMPGRRKECRSIQPLVFLYYWVNAGEDLSLWFYLWVYTTILCAL</sequence>
<comment type="caution">
    <text evidence="1">The sequence shown here is derived from an EMBL/GenBank/DDBJ whole genome shotgun (WGS) entry which is preliminary data.</text>
</comment>
<keyword evidence="2" id="KW-1185">Reference proteome</keyword>
<organism evidence="1 2">
    <name type="scientific">Datura stramonium</name>
    <name type="common">Jimsonweed</name>
    <name type="synonym">Common thornapple</name>
    <dbReference type="NCBI Taxonomy" id="4076"/>
    <lineage>
        <taxon>Eukaryota</taxon>
        <taxon>Viridiplantae</taxon>
        <taxon>Streptophyta</taxon>
        <taxon>Embryophyta</taxon>
        <taxon>Tracheophyta</taxon>
        <taxon>Spermatophyta</taxon>
        <taxon>Magnoliopsida</taxon>
        <taxon>eudicotyledons</taxon>
        <taxon>Gunneridae</taxon>
        <taxon>Pentapetalae</taxon>
        <taxon>asterids</taxon>
        <taxon>lamiids</taxon>
        <taxon>Solanales</taxon>
        <taxon>Solanaceae</taxon>
        <taxon>Solanoideae</taxon>
        <taxon>Datureae</taxon>
        <taxon>Datura</taxon>
    </lineage>
</organism>
<accession>A0ABS8VJS3</accession>
<dbReference type="Proteomes" id="UP000823775">
    <property type="component" value="Unassembled WGS sequence"/>
</dbReference>